<gene>
    <name evidence="2" type="ORF">NEZAVI_LOCUS5544</name>
</gene>
<evidence type="ECO:0000256" key="1">
    <source>
        <dbReference type="SAM" id="SignalP"/>
    </source>
</evidence>
<protein>
    <submittedName>
        <fullName evidence="2">Uncharacterized protein</fullName>
    </submittedName>
</protein>
<dbReference type="SUPFAM" id="SSF100910">
    <property type="entry name" value="Chemosensory protein Csp2"/>
    <property type="match status" value="2"/>
</dbReference>
<feature type="chain" id="PRO_5040480083" evidence="1">
    <location>
        <begin position="17"/>
        <end position="207"/>
    </location>
</feature>
<dbReference type="Pfam" id="PF03392">
    <property type="entry name" value="OS-D"/>
    <property type="match status" value="2"/>
</dbReference>
<dbReference type="Gene3D" id="1.10.2080.10">
    <property type="entry name" value="Insect odorant-binding protein A10/Ejaculatory bulb-specific protein 3"/>
    <property type="match status" value="2"/>
</dbReference>
<dbReference type="InterPro" id="IPR036682">
    <property type="entry name" value="OS_D_A10/PebIII_sf"/>
</dbReference>
<dbReference type="InterPro" id="IPR005055">
    <property type="entry name" value="A10/PebIII"/>
</dbReference>
<keyword evidence="1" id="KW-0732">Signal</keyword>
<sequence>MKVVLVLALFVAVAVARPGDKYTTKYDNIDLDEILNNERLYKRYFNCLANKGKCTPDGKELRGDFIGKALITTCYEVLRGEVPSRIEIFSLLPNDFLAQTIRYWHYDTSLTAKANLTNRENIVWNRKVNLKNESPTMVHPASKWIPGPLLKVLPDALETECAKCSDRQKKGSDKVLKFLLEKKQADYDVLEKIYDPQGIYRKKYETN</sequence>
<keyword evidence="3" id="KW-1185">Reference proteome</keyword>
<dbReference type="PANTHER" id="PTHR11257">
    <property type="entry name" value="CHEMOSENSORY PROTEIN-RELATED"/>
    <property type="match status" value="1"/>
</dbReference>
<reference evidence="2" key="1">
    <citation type="submission" date="2022-01" db="EMBL/GenBank/DDBJ databases">
        <authorList>
            <person name="King R."/>
        </authorList>
    </citation>
    <scope>NUCLEOTIDE SEQUENCE</scope>
</reference>
<dbReference type="PANTHER" id="PTHR11257:SF12">
    <property type="entry name" value="EJACULATORY BULB-SPECIFIC PROTEIN 3-RELATED"/>
    <property type="match status" value="1"/>
</dbReference>
<accession>A0A9P0H2N2</accession>
<name>A0A9P0H2N2_NEZVI</name>
<feature type="signal peptide" evidence="1">
    <location>
        <begin position="1"/>
        <end position="16"/>
    </location>
</feature>
<dbReference type="OrthoDB" id="6344725at2759"/>
<evidence type="ECO:0000313" key="3">
    <source>
        <dbReference type="Proteomes" id="UP001152798"/>
    </source>
</evidence>
<dbReference type="EMBL" id="OV725079">
    <property type="protein sequence ID" value="CAH1395233.1"/>
    <property type="molecule type" value="Genomic_DNA"/>
</dbReference>
<proteinExistence type="predicted"/>
<organism evidence="2 3">
    <name type="scientific">Nezara viridula</name>
    <name type="common">Southern green stink bug</name>
    <name type="synonym">Cimex viridulus</name>
    <dbReference type="NCBI Taxonomy" id="85310"/>
    <lineage>
        <taxon>Eukaryota</taxon>
        <taxon>Metazoa</taxon>
        <taxon>Ecdysozoa</taxon>
        <taxon>Arthropoda</taxon>
        <taxon>Hexapoda</taxon>
        <taxon>Insecta</taxon>
        <taxon>Pterygota</taxon>
        <taxon>Neoptera</taxon>
        <taxon>Paraneoptera</taxon>
        <taxon>Hemiptera</taxon>
        <taxon>Heteroptera</taxon>
        <taxon>Panheteroptera</taxon>
        <taxon>Pentatomomorpha</taxon>
        <taxon>Pentatomoidea</taxon>
        <taxon>Pentatomidae</taxon>
        <taxon>Pentatominae</taxon>
        <taxon>Nezara</taxon>
    </lineage>
</organism>
<dbReference type="AlphaFoldDB" id="A0A9P0H2N2"/>
<dbReference type="Proteomes" id="UP001152798">
    <property type="component" value="Chromosome 3"/>
</dbReference>
<evidence type="ECO:0000313" key="2">
    <source>
        <dbReference type="EMBL" id="CAH1395233.1"/>
    </source>
</evidence>